<dbReference type="AlphaFoldDB" id="A0A0R1WHW6"/>
<dbReference type="PATRIC" id="fig|1423774.3.peg.2762"/>
<protein>
    <submittedName>
        <fullName evidence="1">Uncharacterized protein</fullName>
    </submittedName>
</protein>
<name>A0A0R1WHW6_9LACO</name>
<dbReference type="Proteomes" id="UP000051302">
    <property type="component" value="Unassembled WGS sequence"/>
</dbReference>
<dbReference type="RefSeq" id="WP_057891727.1">
    <property type="nucleotide sequence ID" value="NZ_AZFV01000009.1"/>
</dbReference>
<dbReference type="EMBL" id="AZFV01000009">
    <property type="protein sequence ID" value="KRM17464.1"/>
    <property type="molecule type" value="Genomic_DNA"/>
</dbReference>
<evidence type="ECO:0000313" key="2">
    <source>
        <dbReference type="Proteomes" id="UP000051302"/>
    </source>
</evidence>
<gene>
    <name evidence="1" type="ORF">FD31_GL002655</name>
</gene>
<reference evidence="1 2" key="1">
    <citation type="journal article" date="2015" name="Genome Announc.">
        <title>Expanding the biotechnology potential of lactobacilli through comparative genomics of 213 strains and associated genera.</title>
        <authorList>
            <person name="Sun Z."/>
            <person name="Harris H.M."/>
            <person name="McCann A."/>
            <person name="Guo C."/>
            <person name="Argimon S."/>
            <person name="Zhang W."/>
            <person name="Yang X."/>
            <person name="Jeffery I.B."/>
            <person name="Cooney J.C."/>
            <person name="Kagawa T.F."/>
            <person name="Liu W."/>
            <person name="Song Y."/>
            <person name="Salvetti E."/>
            <person name="Wrobel A."/>
            <person name="Rasinkangas P."/>
            <person name="Parkhill J."/>
            <person name="Rea M.C."/>
            <person name="O'Sullivan O."/>
            <person name="Ritari J."/>
            <person name="Douillard F.P."/>
            <person name="Paul Ross R."/>
            <person name="Yang R."/>
            <person name="Briner A.E."/>
            <person name="Felis G.E."/>
            <person name="de Vos W.M."/>
            <person name="Barrangou R."/>
            <person name="Klaenhammer T.R."/>
            <person name="Caufield P.W."/>
            <person name="Cui Y."/>
            <person name="Zhang H."/>
            <person name="O'Toole P.W."/>
        </authorList>
    </citation>
    <scope>NUCLEOTIDE SEQUENCE [LARGE SCALE GENOMIC DNA]</scope>
    <source>
        <strain evidence="1 2">DSM 16982</strain>
    </source>
</reference>
<keyword evidence="2" id="KW-1185">Reference proteome</keyword>
<sequence length="85" mass="10199">MIINKDVVAIDESLNHHARVCKEIGRTDEQIESYKADQYLNKLQGIDYEPLQHSINRLKKHRVELENDKQHAETDIYNRFEHYYS</sequence>
<accession>A0A0R1WHW6</accession>
<dbReference type="STRING" id="1423774.FD31_GL002655"/>
<proteinExistence type="predicted"/>
<organism evidence="1 2">
    <name type="scientific">Companilactobacillus nantensis DSM 16982</name>
    <dbReference type="NCBI Taxonomy" id="1423774"/>
    <lineage>
        <taxon>Bacteria</taxon>
        <taxon>Bacillati</taxon>
        <taxon>Bacillota</taxon>
        <taxon>Bacilli</taxon>
        <taxon>Lactobacillales</taxon>
        <taxon>Lactobacillaceae</taxon>
        <taxon>Companilactobacillus</taxon>
    </lineage>
</organism>
<evidence type="ECO:0000313" key="1">
    <source>
        <dbReference type="EMBL" id="KRM17464.1"/>
    </source>
</evidence>
<comment type="caution">
    <text evidence="1">The sequence shown here is derived from an EMBL/GenBank/DDBJ whole genome shotgun (WGS) entry which is preliminary data.</text>
</comment>